<dbReference type="PANTHER" id="PTHR31285:SF0">
    <property type="entry name" value="NICOTINAMIDE MONONUCLEOTIDE ADENYLYLTRANSFERASE"/>
    <property type="match status" value="1"/>
</dbReference>
<evidence type="ECO:0000313" key="2">
    <source>
        <dbReference type="EMBL" id="PSS36766.1"/>
    </source>
</evidence>
<dbReference type="GO" id="GO:0005634">
    <property type="term" value="C:nucleus"/>
    <property type="evidence" value="ECO:0007669"/>
    <property type="project" value="TreeGrafter"/>
</dbReference>
<comment type="caution">
    <text evidence="2">The sequence shown here is derived from an EMBL/GenBank/DDBJ whole genome shotgun (WGS) entry which is preliminary data.</text>
</comment>
<feature type="region of interest" description="Disordered" evidence="1">
    <location>
        <begin position="173"/>
        <end position="192"/>
    </location>
</feature>
<dbReference type="AlphaFoldDB" id="A0A2R6S3A4"/>
<keyword evidence="3" id="KW-1185">Reference proteome</keyword>
<dbReference type="PANTHER" id="PTHR31285">
    <property type="entry name" value="NICOTINAMIDE MONONUCLEOTIDE ADENYLYLTRANSFERASE"/>
    <property type="match status" value="1"/>
</dbReference>
<dbReference type="Gene3D" id="3.40.50.620">
    <property type="entry name" value="HUPs"/>
    <property type="match status" value="1"/>
</dbReference>
<feature type="compositionally biased region" description="Polar residues" evidence="1">
    <location>
        <begin position="182"/>
        <end position="192"/>
    </location>
</feature>
<dbReference type="InterPro" id="IPR014729">
    <property type="entry name" value="Rossmann-like_a/b/a_fold"/>
</dbReference>
<dbReference type="SUPFAM" id="SSF52374">
    <property type="entry name" value="Nucleotidylyl transferase"/>
    <property type="match status" value="1"/>
</dbReference>
<evidence type="ECO:0000313" key="3">
    <source>
        <dbReference type="Proteomes" id="UP000186601"/>
    </source>
</evidence>
<reference evidence="2 3" key="1">
    <citation type="submission" date="2018-02" db="EMBL/GenBank/DDBJ databases">
        <title>Genome sequence of the basidiomycete white-rot fungus Phlebia centrifuga.</title>
        <authorList>
            <person name="Granchi Z."/>
            <person name="Peng M."/>
            <person name="de Vries R.P."/>
            <person name="Hilden K."/>
            <person name="Makela M.R."/>
            <person name="Grigoriev I."/>
            <person name="Riley R."/>
        </authorList>
    </citation>
    <scope>NUCLEOTIDE SEQUENCE [LARGE SCALE GENOMIC DNA]</scope>
    <source>
        <strain evidence="2 3">FBCC195</strain>
    </source>
</reference>
<proteinExistence type="predicted"/>
<protein>
    <recommendedName>
        <fullName evidence="4">Nicotinamide-nucleotide adenylyltransferase</fullName>
    </recommendedName>
</protein>
<gene>
    <name evidence="2" type="ORF">PHLCEN_2v1397</name>
</gene>
<evidence type="ECO:0008006" key="4">
    <source>
        <dbReference type="Google" id="ProtNLM"/>
    </source>
</evidence>
<sequence length="322" mass="35841">MSSQFETLFHRLKSGVSTVELAYVPHDQWPLPRRPSANVTTSGPLRISVLDSSFNPPTLAHFALASTHAPTCLNHDSLGSADFDARLLLLSVRNADKSLKPHDATYAQRLEMMILLAKDLMAEKDSHTPNGESNLAQPGQSNVAVAIIDEPTFVGKSQVLLEFLQERLASTSVDENRRVEGNDQSGASTTPTPRLTFLVGIDTLERILLARYYASEEDMRQSLRHFLSSDGDDSYILCARRVTQGLIEPENTRERKVLSAVAKYLDFDRVVMVDIGAEVKTLSSSEVRERIGLQDALWKEMVTESVARYITRQNLYALHDGI</sequence>
<accession>A0A2R6S3A4</accession>
<dbReference type="GO" id="GO:0000309">
    <property type="term" value="F:nicotinamide-nucleotide adenylyltransferase activity"/>
    <property type="evidence" value="ECO:0007669"/>
    <property type="project" value="TreeGrafter"/>
</dbReference>
<dbReference type="GO" id="GO:0016887">
    <property type="term" value="F:ATP hydrolysis activity"/>
    <property type="evidence" value="ECO:0007669"/>
    <property type="project" value="TreeGrafter"/>
</dbReference>
<dbReference type="GO" id="GO:0005737">
    <property type="term" value="C:cytoplasm"/>
    <property type="evidence" value="ECO:0007669"/>
    <property type="project" value="TreeGrafter"/>
</dbReference>
<dbReference type="Proteomes" id="UP000186601">
    <property type="component" value="Unassembled WGS sequence"/>
</dbReference>
<dbReference type="EMBL" id="MLYV02000108">
    <property type="protein sequence ID" value="PSS36766.1"/>
    <property type="molecule type" value="Genomic_DNA"/>
</dbReference>
<name>A0A2R6S3A4_9APHY</name>
<dbReference type="STRING" id="98765.A0A2R6S3A4"/>
<evidence type="ECO:0000256" key="1">
    <source>
        <dbReference type="SAM" id="MobiDB-lite"/>
    </source>
</evidence>
<dbReference type="OrthoDB" id="5591297at2759"/>
<organism evidence="2 3">
    <name type="scientific">Hermanssonia centrifuga</name>
    <dbReference type="NCBI Taxonomy" id="98765"/>
    <lineage>
        <taxon>Eukaryota</taxon>
        <taxon>Fungi</taxon>
        <taxon>Dikarya</taxon>
        <taxon>Basidiomycota</taxon>
        <taxon>Agaricomycotina</taxon>
        <taxon>Agaricomycetes</taxon>
        <taxon>Polyporales</taxon>
        <taxon>Meruliaceae</taxon>
        <taxon>Hermanssonia</taxon>
    </lineage>
</organism>